<dbReference type="InterPro" id="IPR018534">
    <property type="entry name" value="Tet_reg_excision_RteC"/>
</dbReference>
<dbReference type="Pfam" id="PF09357">
    <property type="entry name" value="RteC"/>
    <property type="match status" value="1"/>
</dbReference>
<evidence type="ECO:0000313" key="2">
    <source>
        <dbReference type="Proteomes" id="UP001059295"/>
    </source>
</evidence>
<accession>A0ABY5V356</accession>
<evidence type="ECO:0000313" key="1">
    <source>
        <dbReference type="EMBL" id="UWN58293.1"/>
    </source>
</evidence>
<sequence length="100" mass="11606">MIRCEEQTACRPQPHMERLTWQDSKTGLCEIIFAWQAKGSFGNIPMTKLAAYIQQVFNIDLGSNLSRTLGEMRLRNDPTPYLDSMTDALLRKMKRTKIKR</sequence>
<name>A0ABY5V356_9BACT</name>
<proteinExistence type="predicted"/>
<dbReference type="GeneID" id="82891902"/>
<dbReference type="RefSeq" id="WP_157365668.1">
    <property type="nucleotide sequence ID" value="NZ_CAPH01000012.1"/>
</dbReference>
<protein>
    <submittedName>
        <fullName evidence="1">RteC domain-containing protein</fullName>
    </submittedName>
</protein>
<keyword evidence="2" id="KW-1185">Reference proteome</keyword>
<dbReference type="Proteomes" id="UP001059295">
    <property type="component" value="Chromosome"/>
</dbReference>
<reference evidence="1" key="1">
    <citation type="journal article" date="2022" name="Cell">
        <title>Design, construction, and in vivo augmentation of a complex gut microbiome.</title>
        <authorList>
            <person name="Cheng A.G."/>
            <person name="Ho P.Y."/>
            <person name="Aranda-Diaz A."/>
            <person name="Jain S."/>
            <person name="Yu F.B."/>
            <person name="Meng X."/>
            <person name="Wang M."/>
            <person name="Iakiviak M."/>
            <person name="Nagashima K."/>
            <person name="Zhao A."/>
            <person name="Murugkar P."/>
            <person name="Patil A."/>
            <person name="Atabakhsh K."/>
            <person name="Weakley A."/>
            <person name="Yan J."/>
            <person name="Brumbaugh A.R."/>
            <person name="Higginbottom S."/>
            <person name="Dimas A."/>
            <person name="Shiver A.L."/>
            <person name="Deutschbauer A."/>
            <person name="Neff N."/>
            <person name="Sonnenburg J.L."/>
            <person name="Huang K.C."/>
            <person name="Fischbach M.A."/>
        </authorList>
    </citation>
    <scope>NUCLEOTIDE SEQUENCE</scope>
    <source>
        <strain evidence="1">AP11</strain>
    </source>
</reference>
<gene>
    <name evidence="1" type="ORF">NQ491_09170</name>
</gene>
<dbReference type="EMBL" id="CP102294">
    <property type="protein sequence ID" value="UWN58293.1"/>
    <property type="molecule type" value="Genomic_DNA"/>
</dbReference>
<organism evidence="1 2">
    <name type="scientific">Alistipes ihumii AP11</name>
    <dbReference type="NCBI Taxonomy" id="1211813"/>
    <lineage>
        <taxon>Bacteria</taxon>
        <taxon>Pseudomonadati</taxon>
        <taxon>Bacteroidota</taxon>
        <taxon>Bacteroidia</taxon>
        <taxon>Bacteroidales</taxon>
        <taxon>Rikenellaceae</taxon>
        <taxon>Alistipes</taxon>
    </lineage>
</organism>